<evidence type="ECO:0000256" key="1">
    <source>
        <dbReference type="ARBA" id="ARBA00001966"/>
    </source>
</evidence>
<keyword evidence="6" id="KW-0411">Iron-sulfur</keyword>
<keyword evidence="4" id="KW-0479">Metal-binding</keyword>
<evidence type="ECO:0000313" key="8">
    <source>
        <dbReference type="EMBL" id="PIP57786.1"/>
    </source>
</evidence>
<evidence type="ECO:0000259" key="7">
    <source>
        <dbReference type="PROSITE" id="PS51918"/>
    </source>
</evidence>
<dbReference type="InterPro" id="IPR034391">
    <property type="entry name" value="AdoMet-like_SPASM_containing"/>
</dbReference>
<evidence type="ECO:0000256" key="2">
    <source>
        <dbReference type="ARBA" id="ARBA00022485"/>
    </source>
</evidence>
<dbReference type="GO" id="GO:0051536">
    <property type="term" value="F:iron-sulfur cluster binding"/>
    <property type="evidence" value="ECO:0007669"/>
    <property type="project" value="UniProtKB-KW"/>
</dbReference>
<dbReference type="PANTHER" id="PTHR11228">
    <property type="entry name" value="RADICAL SAM DOMAIN PROTEIN"/>
    <property type="match status" value="1"/>
</dbReference>
<dbReference type="Pfam" id="PF04055">
    <property type="entry name" value="Radical_SAM"/>
    <property type="match status" value="1"/>
</dbReference>
<dbReference type="SFLD" id="SFLDG01067">
    <property type="entry name" value="SPASM/twitch_domain_containing"/>
    <property type="match status" value="1"/>
</dbReference>
<evidence type="ECO:0000256" key="3">
    <source>
        <dbReference type="ARBA" id="ARBA00022691"/>
    </source>
</evidence>
<sequence length="325" mass="37148">MKKPTIKQLWIEPSGFCNINCTMCGGNVRQKQFTKRTGLMSFNFFKKIVDEFTEFSNKSLLRVDFRGTGEPLLNKNIIKMVSYCSGNSLLVGITTNGLLLDKKTSRDLINNDLTTLTLSIESVNKYIYEAIRKGSNIDIVKNNIANFCDIIRTLNSACKIQFNVVLSEKTIGEIEEIINFAGKISIDNISLLNIEASDENGNDEIYSNDKIHGKSRHEMLDLFHKWTRLAGKSSVRINLPPSAANKDKNCIFNWSAPMITCDGLVFPCCRMQNIKYTLGDLKKQSLSEIWQSNAYQNFRLGNHKYCGFCLKYLDRFENMYWLNRS</sequence>
<dbReference type="Pfam" id="PF13186">
    <property type="entry name" value="SPASM"/>
    <property type="match status" value="1"/>
</dbReference>
<evidence type="ECO:0000256" key="6">
    <source>
        <dbReference type="ARBA" id="ARBA00023014"/>
    </source>
</evidence>
<accession>A0A2H0BJB4</accession>
<keyword evidence="5" id="KW-0408">Iron</keyword>
<dbReference type="SMART" id="SM00729">
    <property type="entry name" value="Elp3"/>
    <property type="match status" value="1"/>
</dbReference>
<comment type="cofactor">
    <cofactor evidence="1">
        <name>[4Fe-4S] cluster</name>
        <dbReference type="ChEBI" id="CHEBI:49883"/>
    </cofactor>
</comment>
<dbReference type="GO" id="GO:0003824">
    <property type="term" value="F:catalytic activity"/>
    <property type="evidence" value="ECO:0007669"/>
    <property type="project" value="InterPro"/>
</dbReference>
<dbReference type="SUPFAM" id="SSF102114">
    <property type="entry name" value="Radical SAM enzymes"/>
    <property type="match status" value="1"/>
</dbReference>
<evidence type="ECO:0000256" key="4">
    <source>
        <dbReference type="ARBA" id="ARBA00022723"/>
    </source>
</evidence>
<dbReference type="InterPro" id="IPR006638">
    <property type="entry name" value="Elp3/MiaA/NifB-like_rSAM"/>
</dbReference>
<name>A0A2H0BJB4_9BACT</name>
<feature type="domain" description="Radical SAM core" evidence="7">
    <location>
        <begin position="1"/>
        <end position="233"/>
    </location>
</feature>
<gene>
    <name evidence="8" type="ORF">COX03_01200</name>
</gene>
<dbReference type="InterPro" id="IPR050377">
    <property type="entry name" value="Radical_SAM_PqqE_MftC-like"/>
</dbReference>
<dbReference type="InterPro" id="IPR013785">
    <property type="entry name" value="Aldolase_TIM"/>
</dbReference>
<organism evidence="8 9">
    <name type="scientific">Candidatus Woesebacteria bacterium CG22_combo_CG10-13_8_21_14_all_39_10</name>
    <dbReference type="NCBI Taxonomy" id="1975059"/>
    <lineage>
        <taxon>Bacteria</taxon>
        <taxon>Candidatus Woeseibacteriota</taxon>
    </lineage>
</organism>
<dbReference type="InterPro" id="IPR007197">
    <property type="entry name" value="rSAM"/>
</dbReference>
<reference evidence="8 9" key="1">
    <citation type="submission" date="2017-09" db="EMBL/GenBank/DDBJ databases">
        <title>Depth-based differentiation of microbial function through sediment-hosted aquifers and enrichment of novel symbionts in the deep terrestrial subsurface.</title>
        <authorList>
            <person name="Probst A.J."/>
            <person name="Ladd B."/>
            <person name="Jarett J.K."/>
            <person name="Geller-Mcgrath D.E."/>
            <person name="Sieber C.M."/>
            <person name="Emerson J.B."/>
            <person name="Anantharaman K."/>
            <person name="Thomas B.C."/>
            <person name="Malmstrom R."/>
            <person name="Stieglmeier M."/>
            <person name="Klingl A."/>
            <person name="Woyke T."/>
            <person name="Ryan C.M."/>
            <person name="Banfield J.F."/>
        </authorList>
    </citation>
    <scope>NUCLEOTIDE SEQUENCE [LARGE SCALE GENOMIC DNA]</scope>
    <source>
        <strain evidence="8">CG22_combo_CG10-13_8_21_14_all_39_10</strain>
    </source>
</reference>
<evidence type="ECO:0000256" key="5">
    <source>
        <dbReference type="ARBA" id="ARBA00023004"/>
    </source>
</evidence>
<keyword evidence="2" id="KW-0004">4Fe-4S</keyword>
<dbReference type="Proteomes" id="UP000229847">
    <property type="component" value="Unassembled WGS sequence"/>
</dbReference>
<protein>
    <recommendedName>
        <fullName evidence="7">Radical SAM core domain-containing protein</fullName>
    </recommendedName>
</protein>
<keyword evidence="3" id="KW-0949">S-adenosyl-L-methionine</keyword>
<dbReference type="AlphaFoldDB" id="A0A2H0BJB4"/>
<comment type="caution">
    <text evidence="8">The sequence shown here is derived from an EMBL/GenBank/DDBJ whole genome shotgun (WGS) entry which is preliminary data.</text>
</comment>
<dbReference type="GO" id="GO:0046872">
    <property type="term" value="F:metal ion binding"/>
    <property type="evidence" value="ECO:0007669"/>
    <property type="project" value="UniProtKB-KW"/>
</dbReference>
<dbReference type="InterPro" id="IPR023885">
    <property type="entry name" value="4Fe4S-binding_SPASM_dom"/>
</dbReference>
<evidence type="ECO:0000313" key="9">
    <source>
        <dbReference type="Proteomes" id="UP000229847"/>
    </source>
</evidence>
<dbReference type="PANTHER" id="PTHR11228:SF7">
    <property type="entry name" value="PQQA PEPTIDE CYCLASE"/>
    <property type="match status" value="1"/>
</dbReference>
<dbReference type="SFLD" id="SFLDG01387">
    <property type="entry name" value="BtrN-like_SPASM_domain_contain"/>
    <property type="match status" value="1"/>
</dbReference>
<dbReference type="InterPro" id="IPR058240">
    <property type="entry name" value="rSAM_sf"/>
</dbReference>
<dbReference type="SFLD" id="SFLDS00029">
    <property type="entry name" value="Radical_SAM"/>
    <property type="match status" value="1"/>
</dbReference>
<proteinExistence type="predicted"/>
<dbReference type="CDD" id="cd01335">
    <property type="entry name" value="Radical_SAM"/>
    <property type="match status" value="1"/>
</dbReference>
<dbReference type="PROSITE" id="PS51918">
    <property type="entry name" value="RADICAL_SAM"/>
    <property type="match status" value="1"/>
</dbReference>
<dbReference type="EMBL" id="PCSW01000036">
    <property type="protein sequence ID" value="PIP57786.1"/>
    <property type="molecule type" value="Genomic_DNA"/>
</dbReference>
<dbReference type="Gene3D" id="3.20.20.70">
    <property type="entry name" value="Aldolase class I"/>
    <property type="match status" value="1"/>
</dbReference>